<dbReference type="InterPro" id="IPR015813">
    <property type="entry name" value="Pyrv/PenolPyrv_kinase-like_dom"/>
</dbReference>
<feature type="binding site" evidence="4">
    <location>
        <position position="130"/>
    </location>
    <ligand>
        <name>substrate</name>
    </ligand>
</feature>
<evidence type="ECO:0000259" key="6">
    <source>
        <dbReference type="Pfam" id="PF03328"/>
    </source>
</evidence>
<comment type="caution">
    <text evidence="7">The sequence shown here is derived from an EMBL/GenBank/DDBJ whole genome shotgun (WGS) entry which is preliminary data.</text>
</comment>
<dbReference type="PIRSF" id="PIRSF015582">
    <property type="entry name" value="Cit_lyase_B"/>
    <property type="match status" value="1"/>
</dbReference>
<sequence length="305" mass="32475">MAKMLRSMLYVPANSWRMVVNAPAEGADAIILDIEDGCPMQEKETGRVFARDSALMLKAQGVELFVRVNSLDTGLTNTDLEYVVTPGLDGIMLAKTETAADIAAVDSLISAQEMAKNMNEGSVSLIALIETPKGIVNINELIAASPRVIAVAFGAGDYSREMGAGMGVSKISPDDYFPMTLYARSAIAIAARAAGIQAIDTPFFGMVIDLEGLVRETMKVKLLGFSGKQLTHPRHCGPVNAAFTPGSEEIDFANMVVTAYEAAQKQGLGATTVAGKMIDYGTYKRSMALLALADAIAAREPRSRE</sequence>
<dbReference type="SUPFAM" id="SSF51621">
    <property type="entry name" value="Phosphoenolpyruvate/pyruvate domain"/>
    <property type="match status" value="1"/>
</dbReference>
<comment type="cofactor">
    <cofactor evidence="1">
        <name>Mg(2+)</name>
        <dbReference type="ChEBI" id="CHEBI:18420"/>
    </cofactor>
</comment>
<dbReference type="GO" id="GO:0006107">
    <property type="term" value="P:oxaloacetate metabolic process"/>
    <property type="evidence" value="ECO:0007669"/>
    <property type="project" value="TreeGrafter"/>
</dbReference>
<dbReference type="GO" id="GO:0000287">
    <property type="term" value="F:magnesium ion binding"/>
    <property type="evidence" value="ECO:0007669"/>
    <property type="project" value="TreeGrafter"/>
</dbReference>
<evidence type="ECO:0000256" key="2">
    <source>
        <dbReference type="ARBA" id="ARBA00022723"/>
    </source>
</evidence>
<feature type="domain" description="HpcH/HpaI aldolase/citrate lyase" evidence="6">
    <location>
        <begin position="6"/>
        <end position="233"/>
    </location>
</feature>
<dbReference type="PANTHER" id="PTHR32308">
    <property type="entry name" value="LYASE BETA SUBUNIT, PUTATIVE (AFU_ORTHOLOGUE AFUA_4G13030)-RELATED"/>
    <property type="match status" value="1"/>
</dbReference>
<accession>A0A7C4EWL8</accession>
<dbReference type="InterPro" id="IPR011206">
    <property type="entry name" value="Citrate_lyase_beta/mcl1/mcl2"/>
</dbReference>
<keyword evidence="2 5" id="KW-0479">Metal-binding</keyword>
<feature type="binding site" evidence="4">
    <location>
        <position position="67"/>
    </location>
    <ligand>
        <name>substrate</name>
    </ligand>
</feature>
<keyword evidence="3 5" id="KW-0460">Magnesium</keyword>
<name>A0A7C4EWL8_9BACT</name>
<dbReference type="InterPro" id="IPR040442">
    <property type="entry name" value="Pyrv_kinase-like_dom_sf"/>
</dbReference>
<dbReference type="GO" id="GO:0016829">
    <property type="term" value="F:lyase activity"/>
    <property type="evidence" value="ECO:0007669"/>
    <property type="project" value="UniProtKB-KW"/>
</dbReference>
<reference evidence="7" key="1">
    <citation type="journal article" date="2020" name="mSystems">
        <title>Genome- and Community-Level Interaction Insights into Carbon Utilization and Element Cycling Functions of Hydrothermarchaeota in Hydrothermal Sediment.</title>
        <authorList>
            <person name="Zhou Z."/>
            <person name="Liu Y."/>
            <person name="Xu W."/>
            <person name="Pan J."/>
            <person name="Luo Z.H."/>
            <person name="Li M."/>
        </authorList>
    </citation>
    <scope>NUCLEOTIDE SEQUENCE [LARGE SCALE GENOMIC DNA]</scope>
    <source>
        <strain evidence="7">SpSt-769</strain>
    </source>
</reference>
<feature type="binding site" evidence="5">
    <location>
        <position position="130"/>
    </location>
    <ligand>
        <name>Mg(2+)</name>
        <dbReference type="ChEBI" id="CHEBI:18420"/>
    </ligand>
</feature>
<gene>
    <name evidence="7" type="ORF">ENV54_04160</name>
</gene>
<evidence type="ECO:0000313" key="7">
    <source>
        <dbReference type="EMBL" id="HGH60475.1"/>
    </source>
</evidence>
<organism evidence="7">
    <name type="scientific">Desulfomonile tiedjei</name>
    <dbReference type="NCBI Taxonomy" id="2358"/>
    <lineage>
        <taxon>Bacteria</taxon>
        <taxon>Pseudomonadati</taxon>
        <taxon>Thermodesulfobacteriota</taxon>
        <taxon>Desulfomonilia</taxon>
        <taxon>Desulfomonilales</taxon>
        <taxon>Desulfomonilaceae</taxon>
        <taxon>Desulfomonile</taxon>
    </lineage>
</organism>
<proteinExistence type="predicted"/>
<evidence type="ECO:0000256" key="1">
    <source>
        <dbReference type="ARBA" id="ARBA00001946"/>
    </source>
</evidence>
<dbReference type="InterPro" id="IPR005000">
    <property type="entry name" value="Aldolase/citrate-lyase_domain"/>
</dbReference>
<dbReference type="Gene3D" id="3.20.20.60">
    <property type="entry name" value="Phosphoenolpyruvate-binding domains"/>
    <property type="match status" value="1"/>
</dbReference>
<keyword evidence="7" id="KW-0456">Lyase</keyword>
<dbReference type="Pfam" id="PF03328">
    <property type="entry name" value="HpcH_HpaI"/>
    <property type="match status" value="1"/>
</dbReference>
<feature type="binding site" evidence="5">
    <location>
        <position position="157"/>
    </location>
    <ligand>
        <name>Mg(2+)</name>
        <dbReference type="ChEBI" id="CHEBI:18420"/>
    </ligand>
</feature>
<dbReference type="PANTHER" id="PTHR32308:SF0">
    <property type="entry name" value="HPCH_HPAI ALDOLASE_CITRATE LYASE DOMAIN-CONTAINING PROTEIN"/>
    <property type="match status" value="1"/>
</dbReference>
<evidence type="ECO:0000256" key="5">
    <source>
        <dbReference type="PIRSR" id="PIRSR015582-2"/>
    </source>
</evidence>
<evidence type="ECO:0000256" key="4">
    <source>
        <dbReference type="PIRSR" id="PIRSR015582-1"/>
    </source>
</evidence>
<protein>
    <submittedName>
        <fullName evidence="7">CoA ester lyase</fullName>
    </submittedName>
</protein>
<dbReference type="AlphaFoldDB" id="A0A7C4EWL8"/>
<dbReference type="EMBL" id="DTGT01000131">
    <property type="protein sequence ID" value="HGH60475.1"/>
    <property type="molecule type" value="Genomic_DNA"/>
</dbReference>
<evidence type="ECO:0000256" key="3">
    <source>
        <dbReference type="ARBA" id="ARBA00022842"/>
    </source>
</evidence>